<dbReference type="Proteomes" id="UP000518266">
    <property type="component" value="Unassembled WGS sequence"/>
</dbReference>
<proteinExistence type="predicted"/>
<evidence type="ECO:0000313" key="2">
    <source>
        <dbReference type="Proteomes" id="UP000518266"/>
    </source>
</evidence>
<sequence>MPGLARGLSGKAEEELLDLACDGTLRIRFGQGEHVDFWPSVEQEYPEIAAVAMRMVCCLVLLLRNVQ</sequence>
<dbReference type="AlphaFoldDB" id="A0A7J5Y8F5"/>
<keyword evidence="2" id="KW-1185">Reference proteome</keyword>
<name>A0A7J5Y8F5_DISMA</name>
<protein>
    <submittedName>
        <fullName evidence="1">Uncharacterized protein</fullName>
    </submittedName>
</protein>
<comment type="caution">
    <text evidence="1">The sequence shown here is derived from an EMBL/GenBank/DDBJ whole genome shotgun (WGS) entry which is preliminary data.</text>
</comment>
<gene>
    <name evidence="1" type="ORF">F7725_002812</name>
</gene>
<dbReference type="EMBL" id="JAAKFY010000014">
    <property type="protein sequence ID" value="KAF3845734.1"/>
    <property type="molecule type" value="Genomic_DNA"/>
</dbReference>
<accession>A0A7J5Y8F5</accession>
<evidence type="ECO:0000313" key="1">
    <source>
        <dbReference type="EMBL" id="KAF3845734.1"/>
    </source>
</evidence>
<reference evidence="1 2" key="1">
    <citation type="submission" date="2020-03" db="EMBL/GenBank/DDBJ databases">
        <title>Dissostichus mawsoni Genome sequencing and assembly.</title>
        <authorList>
            <person name="Park H."/>
        </authorList>
    </citation>
    <scope>NUCLEOTIDE SEQUENCE [LARGE SCALE GENOMIC DNA]</scope>
    <source>
        <strain evidence="1">DM0001</strain>
        <tissue evidence="1">Muscle</tissue>
    </source>
</reference>
<dbReference type="OrthoDB" id="6144063at2759"/>
<organism evidence="1 2">
    <name type="scientific">Dissostichus mawsoni</name>
    <name type="common">Antarctic cod</name>
    <dbReference type="NCBI Taxonomy" id="36200"/>
    <lineage>
        <taxon>Eukaryota</taxon>
        <taxon>Metazoa</taxon>
        <taxon>Chordata</taxon>
        <taxon>Craniata</taxon>
        <taxon>Vertebrata</taxon>
        <taxon>Euteleostomi</taxon>
        <taxon>Actinopterygii</taxon>
        <taxon>Neopterygii</taxon>
        <taxon>Teleostei</taxon>
        <taxon>Neoteleostei</taxon>
        <taxon>Acanthomorphata</taxon>
        <taxon>Eupercaria</taxon>
        <taxon>Perciformes</taxon>
        <taxon>Notothenioidei</taxon>
        <taxon>Nototheniidae</taxon>
        <taxon>Dissostichus</taxon>
    </lineage>
</organism>